<gene>
    <name evidence="2" type="ORF">ATL39_1468</name>
</gene>
<dbReference type="InterPro" id="IPR033932">
    <property type="entry name" value="YtcJ-like"/>
</dbReference>
<comment type="caution">
    <text evidence="2">The sequence shown here is derived from an EMBL/GenBank/DDBJ whole genome shotgun (WGS) entry which is preliminary data.</text>
</comment>
<dbReference type="Gene3D" id="2.30.40.10">
    <property type="entry name" value="Urease, subunit C, domain 1"/>
    <property type="match status" value="1"/>
</dbReference>
<dbReference type="PANTHER" id="PTHR22642:SF2">
    <property type="entry name" value="PROTEIN LONG AFTER FAR-RED 3"/>
    <property type="match status" value="1"/>
</dbReference>
<dbReference type="GO" id="GO:0016810">
    <property type="term" value="F:hydrolase activity, acting on carbon-nitrogen (but not peptide) bonds"/>
    <property type="evidence" value="ECO:0007669"/>
    <property type="project" value="InterPro"/>
</dbReference>
<proteinExistence type="predicted"/>
<dbReference type="AlphaFoldDB" id="A0A419V708"/>
<dbReference type="Proteomes" id="UP000285120">
    <property type="component" value="Unassembled WGS sequence"/>
</dbReference>
<keyword evidence="3" id="KW-1185">Reference proteome</keyword>
<dbReference type="Pfam" id="PF07969">
    <property type="entry name" value="Amidohydro_3"/>
    <property type="match status" value="1"/>
</dbReference>
<dbReference type="EMBL" id="RAPK01000007">
    <property type="protein sequence ID" value="RKD75765.1"/>
    <property type="molecule type" value="Genomic_DNA"/>
</dbReference>
<dbReference type="RefSeq" id="WP_120192621.1">
    <property type="nucleotide sequence ID" value="NZ_RAPK01000007.1"/>
</dbReference>
<dbReference type="CDD" id="cd01300">
    <property type="entry name" value="YtcJ_like"/>
    <property type="match status" value="1"/>
</dbReference>
<evidence type="ECO:0000259" key="1">
    <source>
        <dbReference type="Pfam" id="PF07969"/>
    </source>
</evidence>
<protein>
    <recommendedName>
        <fullName evidence="1">Amidohydrolase 3 domain-containing protein</fullName>
    </recommendedName>
</protein>
<dbReference type="SUPFAM" id="SSF51338">
    <property type="entry name" value="Composite domain of metallo-dependent hydrolases"/>
    <property type="match status" value="1"/>
</dbReference>
<name>A0A419V708_9BACL</name>
<reference evidence="2 3" key="1">
    <citation type="submission" date="2018-09" db="EMBL/GenBank/DDBJ databases">
        <title>Genomic Encyclopedia of Archaeal and Bacterial Type Strains, Phase II (KMG-II): from individual species to whole genera.</title>
        <authorList>
            <person name="Goeker M."/>
        </authorList>
    </citation>
    <scope>NUCLEOTIDE SEQUENCE [LARGE SCALE GENOMIC DNA]</scope>
    <source>
        <strain evidence="2 3">DSM 17008</strain>
    </source>
</reference>
<accession>A0A419V708</accession>
<dbReference type="InterPro" id="IPR032466">
    <property type="entry name" value="Metal_Hydrolase"/>
</dbReference>
<dbReference type="InterPro" id="IPR013108">
    <property type="entry name" value="Amidohydro_3"/>
</dbReference>
<dbReference type="SUPFAM" id="SSF51556">
    <property type="entry name" value="Metallo-dependent hydrolases"/>
    <property type="match status" value="1"/>
</dbReference>
<evidence type="ECO:0000313" key="2">
    <source>
        <dbReference type="EMBL" id="RKD75765.1"/>
    </source>
</evidence>
<dbReference type="OrthoDB" id="9767366at2"/>
<dbReference type="PANTHER" id="PTHR22642">
    <property type="entry name" value="IMIDAZOLONEPROPIONASE"/>
    <property type="match status" value="1"/>
</dbReference>
<dbReference type="Gene3D" id="3.20.20.140">
    <property type="entry name" value="Metal-dependent hydrolases"/>
    <property type="match status" value="1"/>
</dbReference>
<feature type="domain" description="Amidohydrolase 3" evidence="1">
    <location>
        <begin position="50"/>
        <end position="520"/>
    </location>
</feature>
<dbReference type="InterPro" id="IPR011059">
    <property type="entry name" value="Metal-dep_hydrolase_composite"/>
</dbReference>
<dbReference type="Gene3D" id="3.10.310.70">
    <property type="match status" value="1"/>
</dbReference>
<sequence length="526" mass="58300">MGTLWHGGTIYTMKQEGDKTEAVYTEAEEIIMTGSVEELKKKYAGQIDREEDLEGAVLYPGFTDSHLHMIGLGETMLTLDLSGCETAEEMQRLIVDKAALLKEGEWLIGEGWNENKFPDRKIFHKQELDQLAPHNPMILTRICRHAALANTEALKKASIHEETPDPPGGMIVKDAKGTPTGYLLDQAADMVKEVMPPVTKEYLEKALTLAVDHMLSMGLTGGHTEDLNYYNSFQETYETFYKVLGEKRALRANLLVHHEVAEELFAEEPPVHPFVTFGAVKIFSDGALGGRTAWLKKPYNDAPDTSGMAIHSENDFLAIVRRAREAGKEVAVHAIGDRALELVVTAMEKYPVPAGKRDRIIHVQVADKPLINRLKQLSVILDLQPSFVLSDFPWVEERLGSARMPYSFAWKTLLDEGLICAGGSDAPIESADPLEGIFAAVARRRPDESHDGYMPDQKLSVFEAVRLYTRGSAEAVGLEEELGCIAPGYKSDFTVLDQDLFSIPVNAILSTNVIGTVVGGSWQYRR</sequence>
<evidence type="ECO:0000313" key="3">
    <source>
        <dbReference type="Proteomes" id="UP000285120"/>
    </source>
</evidence>
<organism evidence="2 3">
    <name type="scientific">Sinobaca qinghaiensis</name>
    <dbReference type="NCBI Taxonomy" id="342944"/>
    <lineage>
        <taxon>Bacteria</taxon>
        <taxon>Bacillati</taxon>
        <taxon>Bacillota</taxon>
        <taxon>Bacilli</taxon>
        <taxon>Bacillales</taxon>
        <taxon>Sporolactobacillaceae</taxon>
        <taxon>Sinobaca</taxon>
    </lineage>
</organism>